<sequence length="390" mass="44130">MQDLKKILIIEDNEEDRYTFKRYLATPTCVHIGSFQVIETSYGNAGITLFQNEQPDCVLLDFSLPDMDGLEVLENLRNSSQPDHLCVILLTGTGNENVAVEALKNGASDYLTKGKFTAERFCHALEGALEKTAIRQELARQRELLYAQNTLLEQAKQELEIKTRQLEVSNTDLERFAYAASHDLQEPLRTLDGFINLLRNKFKQTLTPEADEYIKFMSGATTRMKALIEGLLEYSKVSGQEDKQEEVNLNEIILGVKENLHVSIENAAVQFMVANLPTVKANRWQMMQLFQNLIGNAIKFRSKQPLIITVTAQLQADQWLVSVQDTGIGMDMKYARKVFEPFKRLHSRDQFEGSGIGLATCHKIVENHGGTIWIESIIGQGSTFYFTLPT</sequence>
<dbReference type="PANTHER" id="PTHR43304:SF1">
    <property type="entry name" value="PAC DOMAIN-CONTAINING PROTEIN"/>
    <property type="match status" value="1"/>
</dbReference>
<dbReference type="PANTHER" id="PTHR43304">
    <property type="entry name" value="PHYTOCHROME-LIKE PROTEIN CPH1"/>
    <property type="match status" value="1"/>
</dbReference>
<evidence type="ECO:0000256" key="3">
    <source>
        <dbReference type="ARBA" id="ARBA00022553"/>
    </source>
</evidence>
<keyword evidence="5" id="KW-0418">Kinase</keyword>
<dbReference type="InterPro" id="IPR004358">
    <property type="entry name" value="Sig_transdc_His_kin-like_C"/>
</dbReference>
<keyword evidence="10" id="KW-0067">ATP-binding</keyword>
<dbReference type="Pfam" id="PF02518">
    <property type="entry name" value="HATPase_c"/>
    <property type="match status" value="1"/>
</dbReference>
<dbReference type="SMART" id="SM00448">
    <property type="entry name" value="REC"/>
    <property type="match status" value="1"/>
</dbReference>
<protein>
    <recommendedName>
        <fullName evidence="2">histidine kinase</fullName>
        <ecNumber evidence="2">2.7.13.3</ecNumber>
    </recommendedName>
</protein>
<evidence type="ECO:0000259" key="9">
    <source>
        <dbReference type="PROSITE" id="PS50110"/>
    </source>
</evidence>
<feature type="coiled-coil region" evidence="7">
    <location>
        <begin position="142"/>
        <end position="172"/>
    </location>
</feature>
<proteinExistence type="predicted"/>
<dbReference type="InterPro" id="IPR003594">
    <property type="entry name" value="HATPase_dom"/>
</dbReference>
<dbReference type="EMBL" id="JAUKPO010000058">
    <property type="protein sequence ID" value="MDO1451413.1"/>
    <property type="molecule type" value="Genomic_DNA"/>
</dbReference>
<dbReference type="InterPro" id="IPR036890">
    <property type="entry name" value="HATPase_C_sf"/>
</dbReference>
<dbReference type="SMART" id="SM00388">
    <property type="entry name" value="HisKA"/>
    <property type="match status" value="1"/>
</dbReference>
<dbReference type="InterPro" id="IPR052162">
    <property type="entry name" value="Sensor_kinase/Photoreceptor"/>
</dbReference>
<organism evidence="10 11">
    <name type="scientific">Rhodocytophaga aerolata</name>
    <dbReference type="NCBI Taxonomy" id="455078"/>
    <lineage>
        <taxon>Bacteria</taxon>
        <taxon>Pseudomonadati</taxon>
        <taxon>Bacteroidota</taxon>
        <taxon>Cytophagia</taxon>
        <taxon>Cytophagales</taxon>
        <taxon>Rhodocytophagaceae</taxon>
        <taxon>Rhodocytophaga</taxon>
    </lineage>
</organism>
<dbReference type="Gene3D" id="1.10.287.130">
    <property type="match status" value="1"/>
</dbReference>
<keyword evidence="4" id="KW-0808">Transferase</keyword>
<dbReference type="SMART" id="SM00387">
    <property type="entry name" value="HATPase_c"/>
    <property type="match status" value="1"/>
</dbReference>
<dbReference type="Gene3D" id="3.30.565.10">
    <property type="entry name" value="Histidine kinase-like ATPase, C-terminal domain"/>
    <property type="match status" value="1"/>
</dbReference>
<dbReference type="SUPFAM" id="SSF47384">
    <property type="entry name" value="Homodimeric domain of signal transducing histidine kinase"/>
    <property type="match status" value="1"/>
</dbReference>
<comment type="catalytic activity">
    <reaction evidence="1">
        <text>ATP + protein L-histidine = ADP + protein N-phospho-L-histidine.</text>
        <dbReference type="EC" id="2.7.13.3"/>
    </reaction>
</comment>
<dbReference type="PRINTS" id="PR00344">
    <property type="entry name" value="BCTRLSENSOR"/>
</dbReference>
<dbReference type="SUPFAM" id="SSF55874">
    <property type="entry name" value="ATPase domain of HSP90 chaperone/DNA topoisomerase II/histidine kinase"/>
    <property type="match status" value="1"/>
</dbReference>
<name>A0ABT8RH37_9BACT</name>
<dbReference type="CDD" id="cd00082">
    <property type="entry name" value="HisKA"/>
    <property type="match status" value="1"/>
</dbReference>
<evidence type="ECO:0000313" key="10">
    <source>
        <dbReference type="EMBL" id="MDO1451413.1"/>
    </source>
</evidence>
<dbReference type="InterPro" id="IPR005467">
    <property type="entry name" value="His_kinase_dom"/>
</dbReference>
<dbReference type="GO" id="GO:0005524">
    <property type="term" value="F:ATP binding"/>
    <property type="evidence" value="ECO:0007669"/>
    <property type="project" value="UniProtKB-KW"/>
</dbReference>
<dbReference type="Pfam" id="PF00072">
    <property type="entry name" value="Response_reg"/>
    <property type="match status" value="1"/>
</dbReference>
<dbReference type="PROSITE" id="PS50109">
    <property type="entry name" value="HIS_KIN"/>
    <property type="match status" value="1"/>
</dbReference>
<keyword evidence="3 6" id="KW-0597">Phosphoprotein</keyword>
<dbReference type="EC" id="2.7.13.3" evidence="2"/>
<gene>
    <name evidence="10" type="ORF">Q0590_34380</name>
</gene>
<dbReference type="RefSeq" id="WP_302042211.1">
    <property type="nucleotide sequence ID" value="NZ_JAUKPO010000058.1"/>
</dbReference>
<dbReference type="Proteomes" id="UP001168528">
    <property type="component" value="Unassembled WGS sequence"/>
</dbReference>
<evidence type="ECO:0000256" key="1">
    <source>
        <dbReference type="ARBA" id="ARBA00000085"/>
    </source>
</evidence>
<evidence type="ECO:0000259" key="8">
    <source>
        <dbReference type="PROSITE" id="PS50109"/>
    </source>
</evidence>
<feature type="domain" description="Histidine kinase" evidence="8">
    <location>
        <begin position="179"/>
        <end position="390"/>
    </location>
</feature>
<keyword evidence="10" id="KW-0547">Nucleotide-binding</keyword>
<comment type="caution">
    <text evidence="10">The sequence shown here is derived from an EMBL/GenBank/DDBJ whole genome shotgun (WGS) entry which is preliminary data.</text>
</comment>
<accession>A0ABT8RH37</accession>
<evidence type="ECO:0000256" key="6">
    <source>
        <dbReference type="PROSITE-ProRule" id="PRU00169"/>
    </source>
</evidence>
<evidence type="ECO:0000313" key="11">
    <source>
        <dbReference type="Proteomes" id="UP001168528"/>
    </source>
</evidence>
<feature type="domain" description="Response regulatory" evidence="9">
    <location>
        <begin position="6"/>
        <end position="128"/>
    </location>
</feature>
<dbReference type="InterPro" id="IPR001789">
    <property type="entry name" value="Sig_transdc_resp-reg_receiver"/>
</dbReference>
<keyword evidence="7" id="KW-0175">Coiled coil</keyword>
<evidence type="ECO:0000256" key="5">
    <source>
        <dbReference type="ARBA" id="ARBA00022777"/>
    </source>
</evidence>
<keyword evidence="11" id="KW-1185">Reference proteome</keyword>
<evidence type="ECO:0000256" key="2">
    <source>
        <dbReference type="ARBA" id="ARBA00012438"/>
    </source>
</evidence>
<reference evidence="10" key="1">
    <citation type="submission" date="2023-07" db="EMBL/GenBank/DDBJ databases">
        <title>The genome sequence of Rhodocytophaga aerolata KACC 12507.</title>
        <authorList>
            <person name="Zhang X."/>
        </authorList>
    </citation>
    <scope>NUCLEOTIDE SEQUENCE</scope>
    <source>
        <strain evidence="10">KACC 12507</strain>
    </source>
</reference>
<dbReference type="PROSITE" id="PS50110">
    <property type="entry name" value="RESPONSE_REGULATORY"/>
    <property type="match status" value="1"/>
</dbReference>
<evidence type="ECO:0000256" key="7">
    <source>
        <dbReference type="SAM" id="Coils"/>
    </source>
</evidence>
<dbReference type="InterPro" id="IPR003661">
    <property type="entry name" value="HisK_dim/P_dom"/>
</dbReference>
<dbReference type="SUPFAM" id="SSF52172">
    <property type="entry name" value="CheY-like"/>
    <property type="match status" value="1"/>
</dbReference>
<dbReference type="Gene3D" id="3.40.50.2300">
    <property type="match status" value="1"/>
</dbReference>
<dbReference type="Pfam" id="PF00512">
    <property type="entry name" value="HisKA"/>
    <property type="match status" value="1"/>
</dbReference>
<evidence type="ECO:0000256" key="4">
    <source>
        <dbReference type="ARBA" id="ARBA00022679"/>
    </source>
</evidence>
<dbReference type="InterPro" id="IPR036097">
    <property type="entry name" value="HisK_dim/P_sf"/>
</dbReference>
<dbReference type="InterPro" id="IPR011006">
    <property type="entry name" value="CheY-like_superfamily"/>
</dbReference>
<feature type="modified residue" description="4-aspartylphosphate" evidence="6">
    <location>
        <position position="61"/>
    </location>
</feature>